<evidence type="ECO:0000313" key="3">
    <source>
        <dbReference type="EMBL" id="CAE0663650.1"/>
    </source>
</evidence>
<accession>A0A7S4DQH8</accession>
<dbReference type="PANTHER" id="PTHR32419">
    <property type="entry name" value="GLUTATHIONYL-HYDROQUINONE REDUCTASE"/>
    <property type="match status" value="1"/>
</dbReference>
<gene>
    <name evidence="3" type="ORF">LGLO00237_LOCUS15252</name>
</gene>
<feature type="signal peptide" evidence="1">
    <location>
        <begin position="1"/>
        <end position="17"/>
    </location>
</feature>
<dbReference type="EMBL" id="HBIV01021190">
    <property type="protein sequence ID" value="CAE0663650.1"/>
    <property type="molecule type" value="Transcribed_RNA"/>
</dbReference>
<dbReference type="InterPro" id="IPR040079">
    <property type="entry name" value="Glutathione_S-Trfase"/>
</dbReference>
<proteinExistence type="predicted"/>
<feature type="domain" description="GST C-terminal" evidence="2">
    <location>
        <begin position="250"/>
        <end position="377"/>
    </location>
</feature>
<keyword evidence="1" id="KW-0732">Signal</keyword>
<dbReference type="InterPro" id="IPR004045">
    <property type="entry name" value="Glutathione_S-Trfase_N"/>
</dbReference>
<dbReference type="GO" id="GO:0005737">
    <property type="term" value="C:cytoplasm"/>
    <property type="evidence" value="ECO:0007669"/>
    <property type="project" value="TreeGrafter"/>
</dbReference>
<reference evidence="3" key="1">
    <citation type="submission" date="2021-01" db="EMBL/GenBank/DDBJ databases">
        <authorList>
            <person name="Corre E."/>
            <person name="Pelletier E."/>
            <person name="Niang G."/>
            <person name="Scheremetjew M."/>
            <person name="Finn R."/>
            <person name="Kale V."/>
            <person name="Holt S."/>
            <person name="Cochrane G."/>
            <person name="Meng A."/>
            <person name="Brown T."/>
            <person name="Cohen L."/>
        </authorList>
    </citation>
    <scope>NUCLEOTIDE SEQUENCE</scope>
    <source>
        <strain evidence="3">CCCM811</strain>
    </source>
</reference>
<dbReference type="SUPFAM" id="SSF47616">
    <property type="entry name" value="GST C-terminal domain-like"/>
    <property type="match status" value="1"/>
</dbReference>
<dbReference type="SFLD" id="SFLDS00019">
    <property type="entry name" value="Glutathione_Transferase_(cytos"/>
    <property type="match status" value="1"/>
</dbReference>
<feature type="chain" id="PRO_5031074842" description="GST C-terminal domain-containing protein" evidence="1">
    <location>
        <begin position="18"/>
        <end position="410"/>
    </location>
</feature>
<dbReference type="PROSITE" id="PS50405">
    <property type="entry name" value="GST_CTER"/>
    <property type="match status" value="1"/>
</dbReference>
<evidence type="ECO:0000259" key="2">
    <source>
        <dbReference type="PROSITE" id="PS50405"/>
    </source>
</evidence>
<protein>
    <recommendedName>
        <fullName evidence="2">GST C-terminal domain-containing protein</fullName>
    </recommendedName>
</protein>
<dbReference type="Gene3D" id="3.40.30.10">
    <property type="entry name" value="Glutaredoxin"/>
    <property type="match status" value="1"/>
</dbReference>
<dbReference type="InterPro" id="IPR047047">
    <property type="entry name" value="GST_Omega-like_C"/>
</dbReference>
<name>A0A7S4DQH8_9EUKA</name>
<dbReference type="Pfam" id="PF13409">
    <property type="entry name" value="GST_N_2"/>
    <property type="match status" value="1"/>
</dbReference>
<dbReference type="Gene3D" id="1.20.1050.10">
    <property type="match status" value="1"/>
</dbReference>
<dbReference type="InterPro" id="IPR036282">
    <property type="entry name" value="Glutathione-S-Trfase_C_sf"/>
</dbReference>
<dbReference type="GO" id="GO:0004364">
    <property type="term" value="F:glutathione transferase activity"/>
    <property type="evidence" value="ECO:0007669"/>
    <property type="project" value="InterPro"/>
</dbReference>
<dbReference type="SFLD" id="SFLDG01148">
    <property type="entry name" value="Xi_(cytGST)"/>
    <property type="match status" value="1"/>
</dbReference>
<dbReference type="InterPro" id="IPR016639">
    <property type="entry name" value="GST_Omega/GSH"/>
</dbReference>
<evidence type="ECO:0000256" key="1">
    <source>
        <dbReference type="SAM" id="SignalP"/>
    </source>
</evidence>
<dbReference type="AlphaFoldDB" id="A0A7S4DQH8"/>
<dbReference type="InterPro" id="IPR010987">
    <property type="entry name" value="Glutathione-S-Trfase_C-like"/>
</dbReference>
<dbReference type="SUPFAM" id="SSF52833">
    <property type="entry name" value="Thioredoxin-like"/>
    <property type="match status" value="1"/>
</dbReference>
<dbReference type="CDD" id="cd03190">
    <property type="entry name" value="GST_C_Omega_like"/>
    <property type="match status" value="1"/>
</dbReference>
<organism evidence="3">
    <name type="scientific">Lotharella globosa</name>
    <dbReference type="NCBI Taxonomy" id="91324"/>
    <lineage>
        <taxon>Eukaryota</taxon>
        <taxon>Sar</taxon>
        <taxon>Rhizaria</taxon>
        <taxon>Cercozoa</taxon>
        <taxon>Chlorarachniophyceae</taxon>
        <taxon>Lotharella</taxon>
    </lineage>
</organism>
<dbReference type="PANTHER" id="PTHR32419:SF6">
    <property type="entry name" value="GLUTATHIONE S-TRANSFERASE OMEGA-LIKE 1-RELATED"/>
    <property type="match status" value="1"/>
</dbReference>
<dbReference type="InterPro" id="IPR036249">
    <property type="entry name" value="Thioredoxin-like_sf"/>
</dbReference>
<dbReference type="SFLD" id="SFLDG01206">
    <property type="entry name" value="Xi.1"/>
    <property type="match status" value="1"/>
</dbReference>
<dbReference type="Pfam" id="PF13410">
    <property type="entry name" value="GST_C_2"/>
    <property type="match status" value="1"/>
</dbReference>
<sequence length="410" mass="46039">MRYVSLMLVTFLRPCRGGLVSRSALRPASSSASSVLRRTFVRSRTPAMAAAGGAASTAKSYMDTLAETDKDGRLVRSPSLFRNQISDEPDARFKPATGRYHLYMSYGCPWANRCLAALNLKRLRKAIGVSVVHPTWQLTSPETDEHKGWTFRDPSDPPLIPPSGYGSIAVDDLVPDTVNEAKTVRALYELAAANEKKQGHGNGDAGKKFSVPVLWDKEEGVIVNNESEDILRLFNSKFNEFSEPGPPTPDLYPQHLVDQIQEVNSWVYDHINNGVYKCGFAKSQKAYDEAIDALYVHLDKAEEILSKQRYLCGSTMTEADIRLFMTLVRFDEVYAVYFKTNKKLISQYPNLLNYCRDLYQTPGIGESINMDHIKKHYYTSHPVLNHYAIVPAGPNVIEDLKKPHNRAELS</sequence>